<evidence type="ECO:0000256" key="2">
    <source>
        <dbReference type="PROSITE-ProRule" id="PRU00708"/>
    </source>
</evidence>
<dbReference type="InterPro" id="IPR011990">
    <property type="entry name" value="TPR-like_helical_dom_sf"/>
</dbReference>
<dbReference type="InterPro" id="IPR046848">
    <property type="entry name" value="E_motif"/>
</dbReference>
<dbReference type="GO" id="GO:0003723">
    <property type="term" value="F:RNA binding"/>
    <property type="evidence" value="ECO:0007669"/>
    <property type="project" value="InterPro"/>
</dbReference>
<dbReference type="PROSITE" id="PS51375">
    <property type="entry name" value="PPR"/>
    <property type="match status" value="4"/>
</dbReference>
<keyword evidence="4" id="KW-1185">Reference proteome</keyword>
<gene>
    <name evidence="3" type="ORF">POM88_007316</name>
</gene>
<dbReference type="PANTHER" id="PTHR47926:SF500">
    <property type="entry name" value="REPEAT-CONTAINING PROTEIN, PUTATIVE-RELATED"/>
    <property type="match status" value="1"/>
</dbReference>
<reference evidence="3" key="2">
    <citation type="submission" date="2023-05" db="EMBL/GenBank/DDBJ databases">
        <authorList>
            <person name="Schelkunov M.I."/>
        </authorList>
    </citation>
    <scope>NUCLEOTIDE SEQUENCE</scope>
    <source>
        <strain evidence="3">Hsosn_3</strain>
        <tissue evidence="3">Leaf</tissue>
    </source>
</reference>
<dbReference type="InterPro" id="IPR046849">
    <property type="entry name" value="E2_motif"/>
</dbReference>
<evidence type="ECO:0000313" key="3">
    <source>
        <dbReference type="EMBL" id="KAK1397453.1"/>
    </source>
</evidence>
<feature type="repeat" description="PPR" evidence="2">
    <location>
        <begin position="45"/>
        <end position="79"/>
    </location>
</feature>
<dbReference type="Pfam" id="PF20431">
    <property type="entry name" value="E_motif"/>
    <property type="match status" value="1"/>
</dbReference>
<feature type="repeat" description="PPR" evidence="2">
    <location>
        <begin position="375"/>
        <end position="409"/>
    </location>
</feature>
<dbReference type="AlphaFoldDB" id="A0AAD8J6J9"/>
<dbReference type="NCBIfam" id="TIGR00756">
    <property type="entry name" value="PPR"/>
    <property type="match status" value="4"/>
</dbReference>
<evidence type="ECO:0000256" key="1">
    <source>
        <dbReference type="ARBA" id="ARBA00022737"/>
    </source>
</evidence>
<protein>
    <submittedName>
        <fullName evidence="3">Pentatricopeptide repeat-containing protein</fullName>
    </submittedName>
</protein>
<dbReference type="Proteomes" id="UP001237642">
    <property type="component" value="Unassembled WGS sequence"/>
</dbReference>
<dbReference type="Pfam" id="PF20430">
    <property type="entry name" value="Eplus_motif"/>
    <property type="match status" value="1"/>
</dbReference>
<feature type="repeat" description="PPR" evidence="2">
    <location>
        <begin position="273"/>
        <end position="307"/>
    </location>
</feature>
<dbReference type="Gene3D" id="1.25.40.10">
    <property type="entry name" value="Tetratricopeptide repeat domain"/>
    <property type="match status" value="4"/>
</dbReference>
<keyword evidence="1" id="KW-0677">Repeat</keyword>
<evidence type="ECO:0000313" key="4">
    <source>
        <dbReference type="Proteomes" id="UP001237642"/>
    </source>
</evidence>
<accession>A0AAD8J6J9</accession>
<dbReference type="Pfam" id="PF01535">
    <property type="entry name" value="PPR"/>
    <property type="match status" value="5"/>
</dbReference>
<sequence>MRELGVLHDSFTFPIVNQAVLLHQDRFSCGKTIHCLAIRMGFGLDVYFCNTMLDVYVKCGEIGFGAQLFDQMCVRDLVSWTTMISGFVREGNVCGAFGLFNGLRMEFEPNYVCLMVMFQVCCRCVNGGRQLHGYVVKCGLLMSQSVLNSVLKMYSDSGCIDDAEVLFGECERRDVVSWNIMISFYSLRQDVMKLADCVRVMQGKAVLSIESLTLLVSSFSDGGNIFHGKQVHCLGIKSGQYDSILKTSLLDFYAKCEDLDSSEKLFSEIPFTNLVTLNAMMSAFIRNGYFREAIELFQKMLSFGWKPAAESLTNVILAYSHMGSLRLGKSVHAYCFKNFLEDKTARLETSIMNMYIRCGSIFSARICFDRMPSRDLVAWTSMIEGFGTHGMGYAAIQIFHSLIKEGVEPNSVTFLAILSACSHSGLLRDGCKVFYSMKSKFGIEPNLSHYTCIVDLLGRFGMLKEALAIILKFVDFADSRIWGALLSASRIHENQLHAEFAAGMLFKLEPENAGYHTLLSNVQASLEGWSEVEEIRDYVQDSNLVKQPGWSCIEAKGLINGFVSGDRSHPQVAEIYETLCSLSRKLQDLI</sequence>
<dbReference type="InterPro" id="IPR002885">
    <property type="entry name" value="PPR_rpt"/>
</dbReference>
<reference evidence="3" key="1">
    <citation type="submission" date="2023-02" db="EMBL/GenBank/DDBJ databases">
        <title>Genome of toxic invasive species Heracleum sosnowskyi carries increased number of genes despite the absence of recent whole-genome duplications.</title>
        <authorList>
            <person name="Schelkunov M."/>
            <person name="Shtratnikova V."/>
            <person name="Makarenko M."/>
            <person name="Klepikova A."/>
            <person name="Omelchenko D."/>
            <person name="Novikova G."/>
            <person name="Obukhova E."/>
            <person name="Bogdanov V."/>
            <person name="Penin A."/>
            <person name="Logacheva M."/>
        </authorList>
    </citation>
    <scope>NUCLEOTIDE SEQUENCE</scope>
    <source>
        <strain evidence="3">Hsosn_3</strain>
        <tissue evidence="3">Leaf</tissue>
    </source>
</reference>
<dbReference type="PANTHER" id="PTHR47926">
    <property type="entry name" value="PENTATRICOPEPTIDE REPEAT-CONTAINING PROTEIN"/>
    <property type="match status" value="1"/>
</dbReference>
<dbReference type="EMBL" id="JAUIZM010000002">
    <property type="protein sequence ID" value="KAK1397453.1"/>
    <property type="molecule type" value="Genomic_DNA"/>
</dbReference>
<feature type="repeat" description="PPR" evidence="2">
    <location>
        <begin position="410"/>
        <end position="445"/>
    </location>
</feature>
<dbReference type="FunFam" id="1.25.40.10:FF:000090">
    <property type="entry name" value="Pentatricopeptide repeat-containing protein, chloroplastic"/>
    <property type="match status" value="1"/>
</dbReference>
<dbReference type="Pfam" id="PF13041">
    <property type="entry name" value="PPR_2"/>
    <property type="match status" value="1"/>
</dbReference>
<organism evidence="3 4">
    <name type="scientific">Heracleum sosnowskyi</name>
    <dbReference type="NCBI Taxonomy" id="360622"/>
    <lineage>
        <taxon>Eukaryota</taxon>
        <taxon>Viridiplantae</taxon>
        <taxon>Streptophyta</taxon>
        <taxon>Embryophyta</taxon>
        <taxon>Tracheophyta</taxon>
        <taxon>Spermatophyta</taxon>
        <taxon>Magnoliopsida</taxon>
        <taxon>eudicotyledons</taxon>
        <taxon>Gunneridae</taxon>
        <taxon>Pentapetalae</taxon>
        <taxon>asterids</taxon>
        <taxon>campanulids</taxon>
        <taxon>Apiales</taxon>
        <taxon>Apiaceae</taxon>
        <taxon>Apioideae</taxon>
        <taxon>apioid superclade</taxon>
        <taxon>Tordylieae</taxon>
        <taxon>Tordyliinae</taxon>
        <taxon>Heracleum</taxon>
    </lineage>
</organism>
<dbReference type="GO" id="GO:0009451">
    <property type="term" value="P:RNA modification"/>
    <property type="evidence" value="ECO:0007669"/>
    <property type="project" value="InterPro"/>
</dbReference>
<dbReference type="InterPro" id="IPR046960">
    <property type="entry name" value="PPR_At4g14850-like_plant"/>
</dbReference>
<name>A0AAD8J6J9_9APIA</name>
<proteinExistence type="predicted"/>
<comment type="caution">
    <text evidence="3">The sequence shown here is derived from an EMBL/GenBank/DDBJ whole genome shotgun (WGS) entry which is preliminary data.</text>
</comment>